<evidence type="ECO:0000256" key="1">
    <source>
        <dbReference type="ARBA" id="ARBA00006914"/>
    </source>
</evidence>
<gene>
    <name evidence="5" type="ORF">ACFO1S_14050</name>
</gene>
<dbReference type="SMART" id="SM00382">
    <property type="entry name" value="AAA"/>
    <property type="match status" value="1"/>
</dbReference>
<name>A0ABV8SC43_9BACL</name>
<dbReference type="SUPFAM" id="SSF52540">
    <property type="entry name" value="P-loop containing nucleoside triphosphate hydrolases"/>
    <property type="match status" value="2"/>
</dbReference>
<reference evidence="6" key="1">
    <citation type="journal article" date="2019" name="Int. J. Syst. Evol. Microbiol.">
        <title>The Global Catalogue of Microorganisms (GCM) 10K type strain sequencing project: providing services to taxonomists for standard genome sequencing and annotation.</title>
        <authorList>
            <consortium name="The Broad Institute Genomics Platform"/>
            <consortium name="The Broad Institute Genome Sequencing Center for Infectious Disease"/>
            <person name="Wu L."/>
            <person name="Ma J."/>
        </authorList>
    </citation>
    <scope>NUCLEOTIDE SEQUENCE [LARGE SCALE GENOMIC DNA]</scope>
    <source>
        <strain evidence="6">CGMCC 4.1641</strain>
    </source>
</reference>
<feature type="domain" description="AAA+ ATPase" evidence="4">
    <location>
        <begin position="521"/>
        <end position="651"/>
    </location>
</feature>
<evidence type="ECO:0000256" key="3">
    <source>
        <dbReference type="ARBA" id="ARBA00022840"/>
    </source>
</evidence>
<comment type="similarity">
    <text evidence="1">Belongs to the AAA ATPase family.</text>
</comment>
<dbReference type="InterPro" id="IPR054472">
    <property type="entry name" value="WHD"/>
</dbReference>
<evidence type="ECO:0000256" key="2">
    <source>
        <dbReference type="ARBA" id="ARBA00022741"/>
    </source>
</evidence>
<keyword evidence="6" id="KW-1185">Reference proteome</keyword>
<dbReference type="GO" id="GO:0005524">
    <property type="term" value="F:ATP binding"/>
    <property type="evidence" value="ECO:0007669"/>
    <property type="project" value="UniProtKB-KW"/>
</dbReference>
<comment type="caution">
    <text evidence="5">The sequence shown here is derived from an EMBL/GenBank/DDBJ whole genome shotgun (WGS) entry which is preliminary data.</text>
</comment>
<dbReference type="Pfam" id="PF00004">
    <property type="entry name" value="AAA"/>
    <property type="match status" value="1"/>
</dbReference>
<dbReference type="Gene3D" id="1.10.8.60">
    <property type="match status" value="1"/>
</dbReference>
<dbReference type="Pfam" id="PF22977">
    <property type="entry name" value="WHD"/>
    <property type="match status" value="1"/>
</dbReference>
<dbReference type="Gene3D" id="3.40.50.300">
    <property type="entry name" value="P-loop containing nucleotide triphosphate hydrolases"/>
    <property type="match status" value="1"/>
</dbReference>
<dbReference type="EMBL" id="JBHSED010000026">
    <property type="protein sequence ID" value="MFC4304547.1"/>
    <property type="molecule type" value="Genomic_DNA"/>
</dbReference>
<sequence length="746" mass="82586">MAQHVEPYRDAQEHLRAELAWLEAGLLKLLELGGGNPFAQPLIGPRGLVVTAEELFESVEQEDESPLEDWQLYVEDRLGREYEITRSARAAMASGVELPLMRLCMRLGLTVWERRFIVMGLAAEMSRKFEKWYAYFNDDVTCKAPTPDLAFRLLCDAIGEQAAAGALLGGGGTLRSLLLEPEEHYGGSAGGSTRPRLKTAMRLDERTVSYLLQTEALDGRLRGIVDAYEPVDPAELPSLSPDDPFLLSSEGLAAESTASANPLGGENVPYLHLSGPSGGGKRLRLRHLAAARHQRLLVVQLRALPHEADRAAAALSRIVREAALTDAAVCFREEHAVAGSTVVHLEALTAALNQYVRFAARPLICWTSSLLRQPSELPMPLQIGWLYGEIGIPAASLREAFWTAEAGESAKRYDSATWRELADKYRFTPGQIKSAWRQATALAVGRGSELPERAEIEAASRSQFRHRLAQLADRIVPARTWEDLVLAEEPYSLIREACNRFVHRETVYERWGFGRKLPYGKGLSLLFAGLPGTGKTMAAEIIAGELGLELYRIDLSRIVSKYIGETEQRLSELFTEAENSGAILFFDEGDALFGKRTEVKDAHDKYANLEAAYLLQRIEAYDGVSILATNLLQNLDEALIRRMSFIVKFPFPGAAERELIFRAHLPPQAPLSDSLDLAFLASRLEVSGGYIKNIVLAAAFLAAGDLKPIGMEHFVRAAKQELRKMGKILVKENFSPYSDEEREIFG</sequence>
<dbReference type="InterPro" id="IPR003959">
    <property type="entry name" value="ATPase_AAA_core"/>
</dbReference>
<dbReference type="InterPro" id="IPR027417">
    <property type="entry name" value="P-loop_NTPase"/>
</dbReference>
<keyword evidence="2" id="KW-0547">Nucleotide-binding</keyword>
<evidence type="ECO:0000313" key="5">
    <source>
        <dbReference type="EMBL" id="MFC4304547.1"/>
    </source>
</evidence>
<dbReference type="RefSeq" id="WP_204606242.1">
    <property type="nucleotide sequence ID" value="NZ_JBHSED010000026.1"/>
</dbReference>
<dbReference type="InterPro" id="IPR050221">
    <property type="entry name" value="26S_Proteasome_ATPase"/>
</dbReference>
<evidence type="ECO:0000313" key="6">
    <source>
        <dbReference type="Proteomes" id="UP001595755"/>
    </source>
</evidence>
<evidence type="ECO:0000259" key="4">
    <source>
        <dbReference type="SMART" id="SM00382"/>
    </source>
</evidence>
<dbReference type="CDD" id="cd19481">
    <property type="entry name" value="RecA-like_protease"/>
    <property type="match status" value="1"/>
</dbReference>
<dbReference type="Proteomes" id="UP001595755">
    <property type="component" value="Unassembled WGS sequence"/>
</dbReference>
<keyword evidence="3 5" id="KW-0067">ATP-binding</keyword>
<accession>A0ABV8SC43</accession>
<protein>
    <submittedName>
        <fullName evidence="5">ATP-binding protein</fullName>
    </submittedName>
</protein>
<dbReference type="PANTHER" id="PTHR23073">
    <property type="entry name" value="26S PROTEASOME REGULATORY SUBUNIT"/>
    <property type="match status" value="1"/>
</dbReference>
<dbReference type="InterPro" id="IPR003593">
    <property type="entry name" value="AAA+_ATPase"/>
</dbReference>
<proteinExistence type="inferred from homology"/>
<organism evidence="5 6">
    <name type="scientific">Cohnella boryungensis</name>
    <dbReference type="NCBI Taxonomy" id="768479"/>
    <lineage>
        <taxon>Bacteria</taxon>
        <taxon>Bacillati</taxon>
        <taxon>Bacillota</taxon>
        <taxon>Bacilli</taxon>
        <taxon>Bacillales</taxon>
        <taxon>Paenibacillaceae</taxon>
        <taxon>Cohnella</taxon>
    </lineage>
</organism>